<feature type="domain" description="DUF3566" evidence="3">
    <location>
        <begin position="75"/>
        <end position="119"/>
    </location>
</feature>
<feature type="compositionally biased region" description="Basic residues" evidence="1">
    <location>
        <begin position="1"/>
        <end position="12"/>
    </location>
</feature>
<gene>
    <name evidence="4" type="ORF">ABT272_07390</name>
</gene>
<evidence type="ECO:0000256" key="2">
    <source>
        <dbReference type="SAM" id="Phobius"/>
    </source>
</evidence>
<feature type="transmembrane region" description="Helical" evidence="2">
    <location>
        <begin position="88"/>
        <end position="115"/>
    </location>
</feature>
<evidence type="ECO:0000313" key="5">
    <source>
        <dbReference type="Proteomes" id="UP001470023"/>
    </source>
</evidence>
<comment type="caution">
    <text evidence="4">The sequence shown here is derived from an EMBL/GenBank/DDBJ whole genome shotgun (WGS) entry which is preliminary data.</text>
</comment>
<feature type="transmembrane region" description="Helical" evidence="2">
    <location>
        <begin position="127"/>
        <end position="151"/>
    </location>
</feature>
<dbReference type="EMBL" id="JBEPAZ010000004">
    <property type="protein sequence ID" value="MER6427557.1"/>
    <property type="molecule type" value="Genomic_DNA"/>
</dbReference>
<keyword evidence="2" id="KW-0812">Transmembrane</keyword>
<keyword evidence="2" id="KW-1133">Transmembrane helix</keyword>
<dbReference type="RefSeq" id="WP_352063049.1">
    <property type="nucleotide sequence ID" value="NZ_JBEPAW010000016.1"/>
</dbReference>
<evidence type="ECO:0000256" key="1">
    <source>
        <dbReference type="SAM" id="MobiDB-lite"/>
    </source>
</evidence>
<proteinExistence type="predicted"/>
<dbReference type="Proteomes" id="UP001470023">
    <property type="component" value="Unassembled WGS sequence"/>
</dbReference>
<feature type="compositionally biased region" description="Basic and acidic residues" evidence="1">
    <location>
        <begin position="25"/>
        <end position="37"/>
    </location>
</feature>
<dbReference type="Pfam" id="PF12089">
    <property type="entry name" value="DUF3566"/>
    <property type="match status" value="2"/>
</dbReference>
<protein>
    <submittedName>
        <fullName evidence="4">DUF3566 domain-containing protein</fullName>
    </submittedName>
</protein>
<reference evidence="4 5" key="1">
    <citation type="submission" date="2024-06" db="EMBL/GenBank/DDBJ databases">
        <title>The Natural Products Discovery Center: Release of the First 8490 Sequenced Strains for Exploring Actinobacteria Biosynthetic Diversity.</title>
        <authorList>
            <person name="Kalkreuter E."/>
            <person name="Kautsar S.A."/>
            <person name="Yang D."/>
            <person name="Bader C.D."/>
            <person name="Teijaro C.N."/>
            <person name="Fluegel L."/>
            <person name="Davis C.M."/>
            <person name="Simpson J.R."/>
            <person name="Lauterbach L."/>
            <person name="Steele A.D."/>
            <person name="Gui C."/>
            <person name="Meng S."/>
            <person name="Li G."/>
            <person name="Viehrig K."/>
            <person name="Ye F."/>
            <person name="Su P."/>
            <person name="Kiefer A.F."/>
            <person name="Nichols A."/>
            <person name="Cepeda A.J."/>
            <person name="Yan W."/>
            <person name="Fan B."/>
            <person name="Jiang Y."/>
            <person name="Adhikari A."/>
            <person name="Zheng C.-J."/>
            <person name="Schuster L."/>
            <person name="Cowan T.M."/>
            <person name="Smanski M.J."/>
            <person name="Chevrette M.G."/>
            <person name="De Carvalho L.P.S."/>
            <person name="Shen B."/>
        </authorList>
    </citation>
    <scope>NUCLEOTIDE SEQUENCE [LARGE SCALE GENOMIC DNA]</scope>
    <source>
        <strain evidence="4 5">NPDC001166</strain>
    </source>
</reference>
<accession>A0ABV1U1F0</accession>
<evidence type="ECO:0000259" key="3">
    <source>
        <dbReference type="Pfam" id="PF12089"/>
    </source>
</evidence>
<keyword evidence="5" id="KW-1185">Reference proteome</keyword>
<keyword evidence="2" id="KW-0472">Membrane</keyword>
<name>A0ABV1U1F0_9ACTN</name>
<dbReference type="InterPro" id="IPR021949">
    <property type="entry name" value="DUF3566_TM"/>
</dbReference>
<feature type="region of interest" description="Disordered" evidence="1">
    <location>
        <begin position="1"/>
        <end position="76"/>
    </location>
</feature>
<feature type="compositionally biased region" description="Low complexity" evidence="1">
    <location>
        <begin position="216"/>
        <end position="253"/>
    </location>
</feature>
<evidence type="ECO:0000313" key="4">
    <source>
        <dbReference type="EMBL" id="MER6427557.1"/>
    </source>
</evidence>
<feature type="domain" description="DUF3566" evidence="3">
    <location>
        <begin position="127"/>
        <end position="172"/>
    </location>
</feature>
<sequence>MSRAKRRPHGAARHGETSTPDEQGEGSHPHREREAAGFRRIVPPDDVGPVTTHRSPAGEHTGAVPPPGPARRSGPRTMRVRISEGDPWSVMVTSFLLLAGLGVVAIVTTVVLWVMLEVLAPNALPDLTTVLAIAVGVVILEVVLGAGLATLSTFVYNLSAQYHGGLEVAVTDDLSDPTPAAAEALLLMARSRARARTYLRRHSPSWAREAVRRLPEGGPRTGGTPPARPQPVADGPAPAADGLDAAPKGSDTV</sequence>
<feature type="region of interest" description="Disordered" evidence="1">
    <location>
        <begin position="209"/>
        <end position="253"/>
    </location>
</feature>
<organism evidence="4 5">
    <name type="scientific">Streptomyces sp. 900105245</name>
    <dbReference type="NCBI Taxonomy" id="3154379"/>
    <lineage>
        <taxon>Bacteria</taxon>
        <taxon>Bacillati</taxon>
        <taxon>Actinomycetota</taxon>
        <taxon>Actinomycetes</taxon>
        <taxon>Kitasatosporales</taxon>
        <taxon>Streptomycetaceae</taxon>
        <taxon>Streptomyces</taxon>
    </lineage>
</organism>